<organism evidence="2 3">
    <name type="scientific">Pleurodeles waltl</name>
    <name type="common">Iberian ribbed newt</name>
    <dbReference type="NCBI Taxonomy" id="8319"/>
    <lineage>
        <taxon>Eukaryota</taxon>
        <taxon>Metazoa</taxon>
        <taxon>Chordata</taxon>
        <taxon>Craniata</taxon>
        <taxon>Vertebrata</taxon>
        <taxon>Euteleostomi</taxon>
        <taxon>Amphibia</taxon>
        <taxon>Batrachia</taxon>
        <taxon>Caudata</taxon>
        <taxon>Salamandroidea</taxon>
        <taxon>Salamandridae</taxon>
        <taxon>Pleurodelinae</taxon>
        <taxon>Pleurodeles</taxon>
    </lineage>
</organism>
<protein>
    <submittedName>
        <fullName evidence="2">Uncharacterized protein</fullName>
    </submittedName>
</protein>
<evidence type="ECO:0000313" key="3">
    <source>
        <dbReference type="Proteomes" id="UP001066276"/>
    </source>
</evidence>
<dbReference type="Proteomes" id="UP001066276">
    <property type="component" value="Chromosome 1_2"/>
</dbReference>
<name>A0AAV7W9B7_PLEWA</name>
<accession>A0AAV7W9B7</accession>
<reference evidence="2" key="1">
    <citation type="journal article" date="2022" name="bioRxiv">
        <title>Sequencing and chromosome-scale assembly of the giantPleurodeles waltlgenome.</title>
        <authorList>
            <person name="Brown T."/>
            <person name="Elewa A."/>
            <person name="Iarovenko S."/>
            <person name="Subramanian E."/>
            <person name="Araus A.J."/>
            <person name="Petzold A."/>
            <person name="Susuki M."/>
            <person name="Suzuki K.-i.T."/>
            <person name="Hayashi T."/>
            <person name="Toyoda A."/>
            <person name="Oliveira C."/>
            <person name="Osipova E."/>
            <person name="Leigh N.D."/>
            <person name="Simon A."/>
            <person name="Yun M.H."/>
        </authorList>
    </citation>
    <scope>NUCLEOTIDE SEQUENCE</scope>
    <source>
        <strain evidence="2">20211129_DDA</strain>
        <tissue evidence="2">Liver</tissue>
    </source>
</reference>
<keyword evidence="3" id="KW-1185">Reference proteome</keyword>
<comment type="caution">
    <text evidence="2">The sequence shown here is derived from an EMBL/GenBank/DDBJ whole genome shotgun (WGS) entry which is preliminary data.</text>
</comment>
<feature type="compositionally biased region" description="Low complexity" evidence="1">
    <location>
        <begin position="140"/>
        <end position="162"/>
    </location>
</feature>
<evidence type="ECO:0000313" key="2">
    <source>
        <dbReference type="EMBL" id="KAJ1209337.1"/>
    </source>
</evidence>
<sequence>MYALEENPRCFWCGGGGLAPEVPSGERGEMLGSRRKASAQGRNHKPGRLRCATNEARAAKDSCGRGPLQGSPRQAAYPPSNLAIQSSTVRAPNGTRSLFILPLCVEGKAVPARPQAPITTSRAFRFRLADVRVRPPWPQSGPISGAAAPGESAAGTAVAGPLGPRPARPGHCTAPLPIRGTPAARAGRPGRPQVNCRSGRRSQAAGGACQDILMEPGAERTDQATVPAAILAPPPV</sequence>
<evidence type="ECO:0000256" key="1">
    <source>
        <dbReference type="SAM" id="MobiDB-lite"/>
    </source>
</evidence>
<proteinExistence type="predicted"/>
<gene>
    <name evidence="2" type="ORF">NDU88_004715</name>
</gene>
<feature type="region of interest" description="Disordered" evidence="1">
    <location>
        <begin position="137"/>
        <end position="206"/>
    </location>
</feature>
<feature type="region of interest" description="Disordered" evidence="1">
    <location>
        <begin position="58"/>
        <end position="79"/>
    </location>
</feature>
<dbReference type="AlphaFoldDB" id="A0AAV7W9B7"/>
<dbReference type="EMBL" id="JANPWB010000002">
    <property type="protein sequence ID" value="KAJ1209337.1"/>
    <property type="molecule type" value="Genomic_DNA"/>
</dbReference>